<dbReference type="Proteomes" id="UP001163046">
    <property type="component" value="Unassembled WGS sequence"/>
</dbReference>
<organism evidence="2 3">
    <name type="scientific">Desmophyllum pertusum</name>
    <dbReference type="NCBI Taxonomy" id="174260"/>
    <lineage>
        <taxon>Eukaryota</taxon>
        <taxon>Metazoa</taxon>
        <taxon>Cnidaria</taxon>
        <taxon>Anthozoa</taxon>
        <taxon>Hexacorallia</taxon>
        <taxon>Scleractinia</taxon>
        <taxon>Caryophylliina</taxon>
        <taxon>Caryophylliidae</taxon>
        <taxon>Desmophyllum</taxon>
    </lineage>
</organism>
<evidence type="ECO:0000313" key="2">
    <source>
        <dbReference type="EMBL" id="KAJ7377709.1"/>
    </source>
</evidence>
<dbReference type="AlphaFoldDB" id="A0A9W9ZCR4"/>
<evidence type="ECO:0000313" key="3">
    <source>
        <dbReference type="Proteomes" id="UP001163046"/>
    </source>
</evidence>
<feature type="region of interest" description="Disordered" evidence="1">
    <location>
        <begin position="229"/>
        <end position="258"/>
    </location>
</feature>
<comment type="caution">
    <text evidence="2">The sequence shown here is derived from an EMBL/GenBank/DDBJ whole genome shotgun (WGS) entry which is preliminary data.</text>
</comment>
<keyword evidence="3" id="KW-1185">Reference proteome</keyword>
<reference evidence="2" key="1">
    <citation type="submission" date="2023-01" db="EMBL/GenBank/DDBJ databases">
        <title>Genome assembly of the deep-sea coral Lophelia pertusa.</title>
        <authorList>
            <person name="Herrera S."/>
            <person name="Cordes E."/>
        </authorList>
    </citation>
    <scope>NUCLEOTIDE SEQUENCE</scope>
    <source>
        <strain evidence="2">USNM1676648</strain>
        <tissue evidence="2">Polyp</tissue>
    </source>
</reference>
<feature type="compositionally biased region" description="Basic residues" evidence="1">
    <location>
        <begin position="363"/>
        <end position="373"/>
    </location>
</feature>
<name>A0A9W9ZCR4_9CNID</name>
<proteinExistence type="predicted"/>
<evidence type="ECO:0000256" key="1">
    <source>
        <dbReference type="SAM" id="MobiDB-lite"/>
    </source>
</evidence>
<gene>
    <name evidence="2" type="ORF">OS493_027271</name>
</gene>
<sequence length="373" mass="41762">MEWIEAERDLRSAMQSSNRSLPVVTSDIHRAIVGRLQDVEFMEIITLLEEACDNMMPSILQSVDLHIYYQDVWDKTINLVIPSYLNSTSTSSEGTSTASAASSETYNSIEKFLRDVLIDTVKKGKKEDVVQFFDQDYTPLKCLCGESVTFNVAAAISFVKEKCNTVEIPSVTAHSIRFFIKSNNIGHVGLQVRFRNKEKQSHAAHDQTVWFDPEDIKTLDEKLGKRRIKAKSKKKTRPAAEVIADHDNPDDQQEEEGQGLAAEVIADHDNPDDQREEEGQGPAAEVIADHDNPDDQQEEEGQGPAAEVIADHDNPDDQLEEVGQAVESTEKRVSGKGKKATGKRSVANKLKDHLTPDEELLPPKRRRKPNTLF</sequence>
<dbReference type="EMBL" id="MU826374">
    <property type="protein sequence ID" value="KAJ7377709.1"/>
    <property type="molecule type" value="Genomic_DNA"/>
</dbReference>
<protein>
    <submittedName>
        <fullName evidence="2">Uncharacterized protein</fullName>
    </submittedName>
</protein>
<accession>A0A9W9ZCR4</accession>
<feature type="region of interest" description="Disordered" evidence="1">
    <location>
        <begin position="270"/>
        <end position="373"/>
    </location>
</feature>